<keyword evidence="2" id="KW-1185">Reference proteome</keyword>
<comment type="caution">
    <text evidence="1">The sequence shown here is derived from an EMBL/GenBank/DDBJ whole genome shotgun (WGS) entry which is preliminary data.</text>
</comment>
<reference evidence="1 2" key="1">
    <citation type="journal article" date="2018" name="IMA Fungus">
        <title>IMA Genome-F 10: Nine draft genome sequences of Claviceps purpurea s.lat., including C. arundinis, C. humidiphila, and C. cf. spartinae, pseudomolecules for the pitch canker pathogen Fusarium circinatum, draft genome of Davidsoniella eucalypti, Grosmannia galeiformis, Quambalaria eucalypti, and Teratosphaeria destructans.</title>
        <authorList>
            <person name="Wingfield B.D."/>
            <person name="Liu M."/>
            <person name="Nguyen H.D."/>
            <person name="Lane F.A."/>
            <person name="Morgan S.W."/>
            <person name="De Vos L."/>
            <person name="Wilken P.M."/>
            <person name="Duong T.A."/>
            <person name="Aylward J."/>
            <person name="Coetzee M.P."/>
            <person name="Dadej K."/>
            <person name="De Beer Z.W."/>
            <person name="Findlay W."/>
            <person name="Havenga M."/>
            <person name="Kolarik M."/>
            <person name="Menzies J.G."/>
            <person name="Naidoo K."/>
            <person name="Pochopski O."/>
            <person name="Shoukouhi P."/>
            <person name="Santana Q.C."/>
            <person name="Seifert K.A."/>
            <person name="Soal N."/>
            <person name="Steenkamp E.T."/>
            <person name="Tatham C.T."/>
            <person name="van der Nest M.A."/>
            <person name="Wingfield M.J."/>
        </authorList>
    </citation>
    <scope>NUCLEOTIDE SEQUENCE [LARGE SCALE GENOMIC DNA]</scope>
    <source>
        <strain evidence="1">CMW44962</strain>
    </source>
</reference>
<proteinExistence type="predicted"/>
<dbReference type="Proteomes" id="UP001138500">
    <property type="component" value="Unassembled WGS sequence"/>
</dbReference>
<evidence type="ECO:0000313" key="1">
    <source>
        <dbReference type="EMBL" id="KAH9822012.1"/>
    </source>
</evidence>
<dbReference type="AlphaFoldDB" id="A0A9W7VZU6"/>
<organism evidence="1 2">
    <name type="scientific">Teratosphaeria destructans</name>
    <dbReference type="NCBI Taxonomy" id="418781"/>
    <lineage>
        <taxon>Eukaryota</taxon>
        <taxon>Fungi</taxon>
        <taxon>Dikarya</taxon>
        <taxon>Ascomycota</taxon>
        <taxon>Pezizomycotina</taxon>
        <taxon>Dothideomycetes</taxon>
        <taxon>Dothideomycetidae</taxon>
        <taxon>Mycosphaerellales</taxon>
        <taxon>Teratosphaeriaceae</taxon>
        <taxon>Teratosphaeria</taxon>
    </lineage>
</organism>
<gene>
    <name evidence="1" type="ORF">Tdes44962_MAKER10301</name>
</gene>
<reference evidence="1 2" key="2">
    <citation type="journal article" date="2021" name="Curr. Genet.">
        <title>Genetic response to nitrogen starvation in the aggressive Eucalyptus foliar pathogen Teratosphaeria destructans.</title>
        <authorList>
            <person name="Havenga M."/>
            <person name="Wingfield B.D."/>
            <person name="Wingfield M.J."/>
            <person name="Dreyer L.L."/>
            <person name="Roets F."/>
            <person name="Aylward J."/>
        </authorList>
    </citation>
    <scope>NUCLEOTIDE SEQUENCE [LARGE SCALE GENOMIC DNA]</scope>
    <source>
        <strain evidence="1">CMW44962</strain>
    </source>
</reference>
<protein>
    <submittedName>
        <fullName evidence="1">Uncharacterized protein</fullName>
    </submittedName>
</protein>
<dbReference type="EMBL" id="RIBY02002240">
    <property type="protein sequence ID" value="KAH9822012.1"/>
    <property type="molecule type" value="Genomic_DNA"/>
</dbReference>
<evidence type="ECO:0000313" key="2">
    <source>
        <dbReference type="Proteomes" id="UP001138500"/>
    </source>
</evidence>
<name>A0A9W7VZU6_9PEZI</name>
<sequence length="97" mass="10438">MSAELLSQSVVSEEVLDSVGVVGRGCSLAVPEGETGTSFLTGNVSPRCDEYPVVAGCCGCRTLLWMFRWERRRPPKEASLECARDLMLAEESTLPGG</sequence>
<accession>A0A9W7VZU6</accession>
<dbReference type="OrthoDB" id="10374340at2759"/>